<protein>
    <submittedName>
        <fullName evidence="1">Uncharacterized protein</fullName>
    </submittedName>
</protein>
<dbReference type="AlphaFoldDB" id="A0A812SID8"/>
<dbReference type="Proteomes" id="UP000604046">
    <property type="component" value="Unassembled WGS sequence"/>
</dbReference>
<comment type="caution">
    <text evidence="1">The sequence shown here is derived from an EMBL/GenBank/DDBJ whole genome shotgun (WGS) entry which is preliminary data.</text>
</comment>
<accession>A0A812SID8</accession>
<dbReference type="OrthoDB" id="10581343at2759"/>
<evidence type="ECO:0000313" key="1">
    <source>
        <dbReference type="EMBL" id="CAE7476352.1"/>
    </source>
</evidence>
<sequence length="86" mass="9788">MAAHLLHHRGEFFHRGSYGLRPQTTALQASPFGCDQVQLTPEKFQMYFRTGWQADLGGVFFSNRTDLAGRHPGIYSLCWCENSLPE</sequence>
<evidence type="ECO:0000313" key="2">
    <source>
        <dbReference type="Proteomes" id="UP000604046"/>
    </source>
</evidence>
<gene>
    <name evidence="1" type="ORF">SNAT2548_LOCUS26756</name>
</gene>
<dbReference type="EMBL" id="CAJNDS010002442">
    <property type="protein sequence ID" value="CAE7476352.1"/>
    <property type="molecule type" value="Genomic_DNA"/>
</dbReference>
<name>A0A812SID8_9DINO</name>
<organism evidence="1 2">
    <name type="scientific">Symbiodinium natans</name>
    <dbReference type="NCBI Taxonomy" id="878477"/>
    <lineage>
        <taxon>Eukaryota</taxon>
        <taxon>Sar</taxon>
        <taxon>Alveolata</taxon>
        <taxon>Dinophyceae</taxon>
        <taxon>Suessiales</taxon>
        <taxon>Symbiodiniaceae</taxon>
        <taxon>Symbiodinium</taxon>
    </lineage>
</organism>
<keyword evidence="2" id="KW-1185">Reference proteome</keyword>
<reference evidence="1" key="1">
    <citation type="submission" date="2021-02" db="EMBL/GenBank/DDBJ databases">
        <authorList>
            <person name="Dougan E. K."/>
            <person name="Rhodes N."/>
            <person name="Thang M."/>
            <person name="Chan C."/>
        </authorList>
    </citation>
    <scope>NUCLEOTIDE SEQUENCE</scope>
</reference>
<proteinExistence type="predicted"/>